<dbReference type="PANTHER" id="PTHR13800:SF44">
    <property type="entry name" value="TRANSIENT RECEPTOR POTENTIAL CHANNEL"/>
    <property type="match status" value="1"/>
</dbReference>
<evidence type="ECO:0000313" key="2">
    <source>
        <dbReference type="Proteomes" id="UP000887540"/>
    </source>
</evidence>
<evidence type="ECO:0000313" key="3">
    <source>
        <dbReference type="WBParaSite" id="ACRNAN_scaffold896.g18920.t2"/>
    </source>
</evidence>
<accession>A0A914EL58</accession>
<feature type="compositionally biased region" description="Basic and acidic residues" evidence="1">
    <location>
        <begin position="230"/>
        <end position="246"/>
    </location>
</feature>
<sequence>MLETCPTVRLELFAGLFPSSRLELFTVFNIFDAANKISQQIWLFQRYRQVMEYESTPFIVPPFTPIYYAFLLYKWMKYRRDLRRTAPCEDKNNSKHRSPLFDYSLKLFLSSDQVEKIHDFEEECMENLAREKEYEKSRSSDERLHRTAERTDQILLRLNDLTTKEVGLKGNVHDIETRLELIESKQGEMLEHMRQIAAALPIIMGSLQQGRMLSPQPFFEQNLRVDHGNIIQEDRSTSPMSREKSAEALTAESSRAHASSDYGLSVQGTPGPPMHSLSQPAETCVIPAARRYRTSTIAGNDIMKEATSRPTHLFGSLVSLDPSALLSSPAEGHKNPHRYRRRHDEYTSITDAISIENVPMLLQTTTPMVFVQPETGNMHESLISYGARTDNDEEDVGMMLSKDGEDETLGFDERSTSDDSDRGIYTPNEELRRARASFVQRQNTLLKEHEEAMDNADSDVTHISDAEEEDESNTEVVEEDPPIEIRLHFDEQNEEAEGTA</sequence>
<dbReference type="Proteomes" id="UP000887540">
    <property type="component" value="Unplaced"/>
</dbReference>
<reference evidence="3" key="1">
    <citation type="submission" date="2022-11" db="UniProtKB">
        <authorList>
            <consortium name="WormBaseParasite"/>
        </authorList>
    </citation>
    <scope>IDENTIFICATION</scope>
</reference>
<organism evidence="2 3">
    <name type="scientific">Acrobeloides nanus</name>
    <dbReference type="NCBI Taxonomy" id="290746"/>
    <lineage>
        <taxon>Eukaryota</taxon>
        <taxon>Metazoa</taxon>
        <taxon>Ecdysozoa</taxon>
        <taxon>Nematoda</taxon>
        <taxon>Chromadorea</taxon>
        <taxon>Rhabditida</taxon>
        <taxon>Tylenchina</taxon>
        <taxon>Cephalobomorpha</taxon>
        <taxon>Cephaloboidea</taxon>
        <taxon>Cephalobidae</taxon>
        <taxon>Acrobeloides</taxon>
    </lineage>
</organism>
<feature type="region of interest" description="Disordered" evidence="1">
    <location>
        <begin position="451"/>
        <end position="500"/>
    </location>
</feature>
<proteinExistence type="predicted"/>
<dbReference type="GO" id="GO:0030001">
    <property type="term" value="P:metal ion transport"/>
    <property type="evidence" value="ECO:0007669"/>
    <property type="project" value="TreeGrafter"/>
</dbReference>
<feature type="region of interest" description="Disordered" evidence="1">
    <location>
        <begin position="230"/>
        <end position="279"/>
    </location>
</feature>
<feature type="compositionally biased region" description="Basic and acidic residues" evidence="1">
    <location>
        <begin position="411"/>
        <end position="422"/>
    </location>
</feature>
<keyword evidence="2" id="KW-1185">Reference proteome</keyword>
<feature type="region of interest" description="Disordered" evidence="1">
    <location>
        <begin position="403"/>
        <end position="428"/>
    </location>
</feature>
<dbReference type="AlphaFoldDB" id="A0A914EL58"/>
<protein>
    <submittedName>
        <fullName evidence="3">TRPM tetramerisation domain-containing protein</fullName>
    </submittedName>
</protein>
<dbReference type="GO" id="GO:0005261">
    <property type="term" value="F:monoatomic cation channel activity"/>
    <property type="evidence" value="ECO:0007669"/>
    <property type="project" value="TreeGrafter"/>
</dbReference>
<evidence type="ECO:0000256" key="1">
    <source>
        <dbReference type="SAM" id="MobiDB-lite"/>
    </source>
</evidence>
<feature type="compositionally biased region" description="Acidic residues" evidence="1">
    <location>
        <begin position="466"/>
        <end position="482"/>
    </location>
</feature>
<dbReference type="WBParaSite" id="ACRNAN_scaffold896.g18920.t2">
    <property type="protein sequence ID" value="ACRNAN_scaffold896.g18920.t2"/>
    <property type="gene ID" value="ACRNAN_scaffold896.g18920"/>
</dbReference>
<dbReference type="GO" id="GO:0005886">
    <property type="term" value="C:plasma membrane"/>
    <property type="evidence" value="ECO:0007669"/>
    <property type="project" value="TreeGrafter"/>
</dbReference>
<name>A0A914EL58_9BILA</name>
<dbReference type="InterPro" id="IPR050927">
    <property type="entry name" value="TRPM"/>
</dbReference>
<dbReference type="PANTHER" id="PTHR13800">
    <property type="entry name" value="TRANSIENT RECEPTOR POTENTIAL CATION CHANNEL, SUBFAMILY M, MEMBER 6"/>
    <property type="match status" value="1"/>
</dbReference>